<accession>A0ABV2TZF6</accession>
<gene>
    <name evidence="7" type="ORF">ABXZ32_10685</name>
</gene>
<keyword evidence="4 6" id="KW-1133">Transmembrane helix</keyword>
<name>A0ABV2TZF6_9FLAO</name>
<reference evidence="7 8" key="1">
    <citation type="submission" date="2024-07" db="EMBL/GenBank/DDBJ databases">
        <title>The genome sequence of type strain Sediminicola luteus GDMCC 1.2596T.</title>
        <authorList>
            <person name="Liu Y."/>
        </authorList>
    </citation>
    <scope>NUCLEOTIDE SEQUENCE [LARGE SCALE GENOMIC DNA]</scope>
    <source>
        <strain evidence="7 8">GDMCC 1.2596</strain>
    </source>
</reference>
<evidence type="ECO:0000313" key="7">
    <source>
        <dbReference type="EMBL" id="MET7029865.1"/>
    </source>
</evidence>
<feature type="transmembrane region" description="Helical" evidence="6">
    <location>
        <begin position="101"/>
        <end position="124"/>
    </location>
</feature>
<organism evidence="7 8">
    <name type="scientific">Sediminicola luteus</name>
    <dbReference type="NCBI Taxonomy" id="319238"/>
    <lineage>
        <taxon>Bacteria</taxon>
        <taxon>Pseudomonadati</taxon>
        <taxon>Bacteroidota</taxon>
        <taxon>Flavobacteriia</taxon>
        <taxon>Flavobacteriales</taxon>
        <taxon>Flavobacteriaceae</taxon>
        <taxon>Sediminicola</taxon>
    </lineage>
</organism>
<feature type="transmembrane region" description="Helical" evidence="6">
    <location>
        <begin position="70"/>
        <end position="89"/>
    </location>
</feature>
<keyword evidence="3 6" id="KW-0812">Transmembrane</keyword>
<dbReference type="InterPro" id="IPR006696">
    <property type="entry name" value="DUF423"/>
</dbReference>
<evidence type="ECO:0000256" key="4">
    <source>
        <dbReference type="ARBA" id="ARBA00022989"/>
    </source>
</evidence>
<dbReference type="Proteomes" id="UP001549773">
    <property type="component" value="Unassembled WGS sequence"/>
</dbReference>
<dbReference type="Pfam" id="PF04241">
    <property type="entry name" value="DUF423"/>
    <property type="match status" value="1"/>
</dbReference>
<evidence type="ECO:0000256" key="2">
    <source>
        <dbReference type="ARBA" id="ARBA00009694"/>
    </source>
</evidence>
<dbReference type="PANTHER" id="PTHR43461">
    <property type="entry name" value="TRANSMEMBRANE PROTEIN 256"/>
    <property type="match status" value="1"/>
</dbReference>
<evidence type="ECO:0000256" key="1">
    <source>
        <dbReference type="ARBA" id="ARBA00004141"/>
    </source>
</evidence>
<feature type="transmembrane region" description="Helical" evidence="6">
    <location>
        <begin position="47"/>
        <end position="63"/>
    </location>
</feature>
<dbReference type="PANTHER" id="PTHR43461:SF1">
    <property type="entry name" value="TRANSMEMBRANE PROTEIN 256"/>
    <property type="match status" value="1"/>
</dbReference>
<evidence type="ECO:0000256" key="3">
    <source>
        <dbReference type="ARBA" id="ARBA00022692"/>
    </source>
</evidence>
<proteinExistence type="inferred from homology"/>
<evidence type="ECO:0000313" key="8">
    <source>
        <dbReference type="Proteomes" id="UP001549773"/>
    </source>
</evidence>
<evidence type="ECO:0000256" key="6">
    <source>
        <dbReference type="SAM" id="Phobius"/>
    </source>
</evidence>
<evidence type="ECO:0000256" key="5">
    <source>
        <dbReference type="ARBA" id="ARBA00023136"/>
    </source>
</evidence>
<comment type="caution">
    <text evidence="7">The sequence shown here is derived from an EMBL/GenBank/DDBJ whole genome shotgun (WGS) entry which is preliminary data.</text>
</comment>
<comment type="subcellular location">
    <subcellularLocation>
        <location evidence="1">Membrane</location>
        <topology evidence="1">Multi-pass membrane protein</topology>
    </subcellularLocation>
</comment>
<comment type="similarity">
    <text evidence="2">Belongs to the UPF0382 family.</text>
</comment>
<keyword evidence="5 6" id="KW-0472">Membrane</keyword>
<keyword evidence="8" id="KW-1185">Reference proteome</keyword>
<sequence length="128" mass="13891">MNKTILGVGVILGLTAIVLGAFGAHGLEKLVSTENVETFTTGVTYQMYHALFLLFLGSMNFIPASSKKTIFYLIVAGVLLFSGSIYTLATNELTAFDFKKIAILTPIGGGLLIFGWILLGIRIFRQRV</sequence>
<dbReference type="RefSeq" id="WP_354618668.1">
    <property type="nucleotide sequence ID" value="NZ_JBEWYP010000005.1"/>
</dbReference>
<protein>
    <submittedName>
        <fullName evidence="7">DUF423 domain-containing protein</fullName>
    </submittedName>
</protein>
<dbReference type="EMBL" id="JBEWYP010000005">
    <property type="protein sequence ID" value="MET7029865.1"/>
    <property type="molecule type" value="Genomic_DNA"/>
</dbReference>